<dbReference type="InterPro" id="IPR036291">
    <property type="entry name" value="NAD(P)-bd_dom_sf"/>
</dbReference>
<sequence length="335" mass="36281">MTKHPHDLNAAMAQRRVFVTGGSGFVGRNIIRHYREAGADVRALARSEAAAEIIRHVGGTPVYGSLCETDLVDALTGCDLLIHAAADTSHGYESAEQWQVNVEGTEKLFTAARLAGVTRAVHISTESVLLTGAPLQMASETHPLPQKFAGAYSRSKAAAEQAAFAQANENFCVSVVRPRFVWGKGDTTALPQLVTAVSSGKFAWIDGGNYLTSTTHIDNLCDGISRTAEYGKSGEVYFLTDGEPHIFRDFVSQLLATQGITAPDKRVPRSLVRILAHLGDGLFRLTRGRVTSPLNLQTYATSAVEVTLDISKARRELDYNPQITLHEGMMKLDSI</sequence>
<dbReference type="EMBL" id="JADIXP010000007">
    <property type="protein sequence ID" value="MBF4178834.1"/>
    <property type="molecule type" value="Genomic_DNA"/>
</dbReference>
<dbReference type="SUPFAM" id="SSF51735">
    <property type="entry name" value="NAD(P)-binding Rossmann-fold domains"/>
    <property type="match status" value="1"/>
</dbReference>
<dbReference type="InterPro" id="IPR051783">
    <property type="entry name" value="NAD(P)-dependent_oxidoreduct"/>
</dbReference>
<dbReference type="Gene3D" id="3.40.50.720">
    <property type="entry name" value="NAD(P)-binding Rossmann-like Domain"/>
    <property type="match status" value="1"/>
</dbReference>
<dbReference type="InterPro" id="IPR002225">
    <property type="entry name" value="3Beta_OHSteriod_DH/Estase"/>
</dbReference>
<evidence type="ECO:0000259" key="1">
    <source>
        <dbReference type="Pfam" id="PF01073"/>
    </source>
</evidence>
<proteinExistence type="predicted"/>
<comment type="caution">
    <text evidence="2">The sequence shown here is derived from an EMBL/GenBank/DDBJ whole genome shotgun (WGS) entry which is preliminary data.</text>
</comment>
<evidence type="ECO:0000313" key="3">
    <source>
        <dbReference type="Proteomes" id="UP000628560"/>
    </source>
</evidence>
<evidence type="ECO:0000313" key="2">
    <source>
        <dbReference type="EMBL" id="MBF4178834.1"/>
    </source>
</evidence>
<dbReference type="PANTHER" id="PTHR48079:SF6">
    <property type="entry name" value="NAD(P)-BINDING DOMAIN-CONTAINING PROTEIN-RELATED"/>
    <property type="match status" value="1"/>
</dbReference>
<name>A0ABD4KB32_9ENTR</name>
<reference evidence="2 3" key="1">
    <citation type="submission" date="2020-11" db="EMBL/GenBank/DDBJ databases">
        <title>Identification of Lelliottia nimipressuralis from Wound Infection by Whole Genome-Based Bacterial Identification.</title>
        <authorList>
            <person name="Navarathna D.H."/>
            <person name="Choi H."/>
            <person name="Jinadatha C."/>
            <person name="Chatterjee P."/>
            <person name="Hwang M."/>
        </authorList>
    </citation>
    <scope>NUCLEOTIDE SEQUENCE [LARGE SCALE GENOMIC DNA]</scope>
    <source>
        <strain evidence="2 3">DN2020</strain>
    </source>
</reference>
<organism evidence="2 3">
    <name type="scientific">Lelliottia nimipressuralis</name>
    <dbReference type="NCBI Taxonomy" id="69220"/>
    <lineage>
        <taxon>Bacteria</taxon>
        <taxon>Pseudomonadati</taxon>
        <taxon>Pseudomonadota</taxon>
        <taxon>Gammaproteobacteria</taxon>
        <taxon>Enterobacterales</taxon>
        <taxon>Enterobacteriaceae</taxon>
        <taxon>Lelliottia</taxon>
    </lineage>
</organism>
<feature type="domain" description="3-beta hydroxysteroid dehydrogenase/isomerase" evidence="1">
    <location>
        <begin position="19"/>
        <end position="264"/>
    </location>
</feature>
<protein>
    <submittedName>
        <fullName evidence="2">NAD-dependent epimerase/dehydratase family protein</fullName>
    </submittedName>
</protein>
<dbReference type="AlphaFoldDB" id="A0ABD4KB32"/>
<dbReference type="RefSeq" id="WP_194513383.1">
    <property type="nucleotide sequence ID" value="NZ_JADIXP010000007.1"/>
</dbReference>
<dbReference type="Proteomes" id="UP000628560">
    <property type="component" value="Unassembled WGS sequence"/>
</dbReference>
<gene>
    <name evidence="2" type="ORF">ISP11_13270</name>
</gene>
<dbReference type="PANTHER" id="PTHR48079">
    <property type="entry name" value="PROTEIN YEEZ"/>
    <property type="match status" value="1"/>
</dbReference>
<dbReference type="Pfam" id="PF01073">
    <property type="entry name" value="3Beta_HSD"/>
    <property type="match status" value="1"/>
</dbReference>
<accession>A0ABD4KB32</accession>